<accession>A0A9W9EW23</accession>
<dbReference type="EMBL" id="JAPQKI010000009">
    <property type="protein sequence ID" value="KAJ5088926.1"/>
    <property type="molecule type" value="Genomic_DNA"/>
</dbReference>
<comment type="caution">
    <text evidence="2">The sequence shown here is derived from an EMBL/GenBank/DDBJ whole genome shotgun (WGS) entry which is preliminary data.</text>
</comment>
<name>A0A9W9EW23_9EURO</name>
<dbReference type="Proteomes" id="UP001149074">
    <property type="component" value="Unassembled WGS sequence"/>
</dbReference>
<reference evidence="2" key="2">
    <citation type="journal article" date="2023" name="IMA Fungus">
        <title>Comparative genomic study of the Penicillium genus elucidates a diverse pangenome and 15 lateral gene transfer events.</title>
        <authorList>
            <person name="Petersen C."/>
            <person name="Sorensen T."/>
            <person name="Nielsen M.R."/>
            <person name="Sondergaard T.E."/>
            <person name="Sorensen J.L."/>
            <person name="Fitzpatrick D.A."/>
            <person name="Frisvad J.C."/>
            <person name="Nielsen K.L."/>
        </authorList>
    </citation>
    <scope>NUCLEOTIDE SEQUENCE</scope>
    <source>
        <strain evidence="2">IBT 30761</strain>
    </source>
</reference>
<evidence type="ECO:0000313" key="5">
    <source>
        <dbReference type="EMBL" id="KAJ5102446.1"/>
    </source>
</evidence>
<proteinExistence type="predicted"/>
<sequence>MGNRDPIWFGGRDTGGGCVVPACGDSGSCSYDRFLPTMMDLDGLFDAAAQWAAYFVLMANSN</sequence>
<evidence type="ECO:0000313" key="4">
    <source>
        <dbReference type="EMBL" id="KAJ5094883.1"/>
    </source>
</evidence>
<dbReference type="EMBL" id="JAPQKI010000003">
    <property type="protein sequence ID" value="KAJ5110327.1"/>
    <property type="molecule type" value="Genomic_DNA"/>
</dbReference>
<dbReference type="EMBL" id="JAPQKI010000010">
    <property type="protein sequence ID" value="KAJ5086228.1"/>
    <property type="molecule type" value="Genomic_DNA"/>
</dbReference>
<protein>
    <submittedName>
        <fullName evidence="2">Uncharacterized protein</fullName>
    </submittedName>
</protein>
<dbReference type="AlphaFoldDB" id="A0A9W9EW23"/>
<evidence type="ECO:0000313" key="1">
    <source>
        <dbReference type="EMBL" id="KAJ5086228.1"/>
    </source>
</evidence>
<evidence type="ECO:0000313" key="8">
    <source>
        <dbReference type="EMBL" id="KAJ5111658.1"/>
    </source>
</evidence>
<evidence type="ECO:0000313" key="9">
    <source>
        <dbReference type="Proteomes" id="UP001149074"/>
    </source>
</evidence>
<gene>
    <name evidence="8" type="ORF">N7532_002193</name>
    <name evidence="7" type="ORF">N7532_002972</name>
    <name evidence="5" type="ORF">N7532_002975</name>
    <name evidence="6" type="ORF">N7532_004807</name>
    <name evidence="4" type="ORF">N7532_007174</name>
    <name evidence="2" type="ORF">N7532_007610</name>
    <name evidence="3" type="ORF">N7532_009727</name>
    <name evidence="1" type="ORF">N7532_010999</name>
</gene>
<organism evidence="2 9">
    <name type="scientific">Penicillium argentinense</name>
    <dbReference type="NCBI Taxonomy" id="1131581"/>
    <lineage>
        <taxon>Eukaryota</taxon>
        <taxon>Fungi</taxon>
        <taxon>Dikarya</taxon>
        <taxon>Ascomycota</taxon>
        <taxon>Pezizomycotina</taxon>
        <taxon>Eurotiomycetes</taxon>
        <taxon>Eurotiomycetidae</taxon>
        <taxon>Eurotiales</taxon>
        <taxon>Aspergillaceae</taxon>
        <taxon>Penicillium</taxon>
    </lineage>
</organism>
<evidence type="ECO:0000313" key="2">
    <source>
        <dbReference type="EMBL" id="KAJ5088926.1"/>
    </source>
</evidence>
<keyword evidence="9" id="KW-1185">Reference proteome</keyword>
<dbReference type="EMBL" id="JAPQKI010000009">
    <property type="protein sequence ID" value="KAJ5091043.1"/>
    <property type="molecule type" value="Genomic_DNA"/>
</dbReference>
<evidence type="ECO:0000313" key="7">
    <source>
        <dbReference type="EMBL" id="KAJ5110327.1"/>
    </source>
</evidence>
<dbReference type="RefSeq" id="XP_056479728.1">
    <property type="nucleotide sequence ID" value="XM_056614687.1"/>
</dbReference>
<reference evidence="2" key="1">
    <citation type="submission" date="2022-11" db="EMBL/GenBank/DDBJ databases">
        <authorList>
            <person name="Petersen C."/>
        </authorList>
    </citation>
    <scope>NUCLEOTIDE SEQUENCE</scope>
    <source>
        <strain evidence="2">IBT 30761</strain>
    </source>
</reference>
<evidence type="ECO:0000313" key="3">
    <source>
        <dbReference type="EMBL" id="KAJ5091043.1"/>
    </source>
</evidence>
<dbReference type="EMBL" id="JAPQKI010000004">
    <property type="protein sequence ID" value="KAJ5104278.1"/>
    <property type="molecule type" value="Genomic_DNA"/>
</dbReference>
<dbReference type="EMBL" id="JAPQKI010000004">
    <property type="protein sequence ID" value="KAJ5102446.1"/>
    <property type="molecule type" value="Genomic_DNA"/>
</dbReference>
<dbReference type="GeneID" id="81353666"/>
<dbReference type="EMBL" id="JAPQKI010000002">
    <property type="protein sequence ID" value="KAJ5111658.1"/>
    <property type="molecule type" value="Genomic_DNA"/>
</dbReference>
<evidence type="ECO:0000313" key="6">
    <source>
        <dbReference type="EMBL" id="KAJ5104278.1"/>
    </source>
</evidence>
<dbReference type="EMBL" id="JAPQKI010000006">
    <property type="protein sequence ID" value="KAJ5094883.1"/>
    <property type="molecule type" value="Genomic_DNA"/>
</dbReference>